<dbReference type="RefSeq" id="WP_013658845.1">
    <property type="nucleotide sequence ID" value="NC_015275.1"/>
</dbReference>
<dbReference type="Proteomes" id="UP000008467">
    <property type="component" value="Chromosome"/>
</dbReference>
<keyword evidence="4" id="KW-0238">DNA-binding</keyword>
<dbReference type="Pfam" id="PF04542">
    <property type="entry name" value="Sigma70_r2"/>
    <property type="match status" value="1"/>
</dbReference>
<evidence type="ECO:0000256" key="2">
    <source>
        <dbReference type="ARBA" id="ARBA00023015"/>
    </source>
</evidence>
<sequence>MEQAIQNTRALEATQNVESLDFTYIFEAYYKRVYNYNYYRTHNQDVSEDLTSQTFEKVFTRLQTYTADKGKFEVWLFTIVRNTMNDYYRSRKKYPWEPLEHVFETISKEKGPEHIILEMEQQTEILKAIKKLNERERNIIAYKYGGNLSNKEIGILMNLNEKHVSVILCRTLKKLKTRLEEENDESHKHKECR</sequence>
<dbReference type="GO" id="GO:0016987">
    <property type="term" value="F:sigma factor activity"/>
    <property type="evidence" value="ECO:0007669"/>
    <property type="project" value="UniProtKB-KW"/>
</dbReference>
<gene>
    <name evidence="8" type="ordered locus">Clole_3892</name>
</gene>
<dbReference type="Gene3D" id="1.10.10.10">
    <property type="entry name" value="Winged helix-like DNA-binding domain superfamily/Winged helix DNA-binding domain"/>
    <property type="match status" value="1"/>
</dbReference>
<evidence type="ECO:0000256" key="1">
    <source>
        <dbReference type="ARBA" id="ARBA00010641"/>
    </source>
</evidence>
<accession>F2JJH6</accession>
<proteinExistence type="inferred from homology"/>
<dbReference type="GO" id="GO:0003677">
    <property type="term" value="F:DNA binding"/>
    <property type="evidence" value="ECO:0007669"/>
    <property type="project" value="UniProtKB-KW"/>
</dbReference>
<evidence type="ECO:0000256" key="5">
    <source>
        <dbReference type="ARBA" id="ARBA00023163"/>
    </source>
</evidence>
<evidence type="ECO:0000313" key="8">
    <source>
        <dbReference type="EMBL" id="ADZ85571.1"/>
    </source>
</evidence>
<dbReference type="SUPFAM" id="SSF88946">
    <property type="entry name" value="Sigma2 domain of RNA polymerase sigma factors"/>
    <property type="match status" value="1"/>
</dbReference>
<keyword evidence="9" id="KW-1185">Reference proteome</keyword>
<protein>
    <submittedName>
        <fullName evidence="8">RNA polymerase, sigma-24 subunit, ECF subfamily</fullName>
    </submittedName>
</protein>
<dbReference type="InterPro" id="IPR014284">
    <property type="entry name" value="RNA_pol_sigma-70_dom"/>
</dbReference>
<dbReference type="PANTHER" id="PTHR43133:SF46">
    <property type="entry name" value="RNA POLYMERASE SIGMA-70 FACTOR ECF SUBFAMILY"/>
    <property type="match status" value="1"/>
</dbReference>
<dbReference type="GO" id="GO:0006352">
    <property type="term" value="P:DNA-templated transcription initiation"/>
    <property type="evidence" value="ECO:0007669"/>
    <property type="project" value="InterPro"/>
</dbReference>
<organism evidence="8 9">
    <name type="scientific">Cellulosilyticum lentocellum (strain ATCC 49066 / DSM 5427 / NCIMB 11756 / RHM5)</name>
    <name type="common">Clostridium lentocellum</name>
    <dbReference type="NCBI Taxonomy" id="642492"/>
    <lineage>
        <taxon>Bacteria</taxon>
        <taxon>Bacillati</taxon>
        <taxon>Bacillota</taxon>
        <taxon>Clostridia</taxon>
        <taxon>Lachnospirales</taxon>
        <taxon>Cellulosilyticaceae</taxon>
        <taxon>Cellulosilyticum</taxon>
    </lineage>
</organism>
<evidence type="ECO:0000259" key="7">
    <source>
        <dbReference type="Pfam" id="PF04545"/>
    </source>
</evidence>
<dbReference type="InterPro" id="IPR007630">
    <property type="entry name" value="RNA_pol_sigma70_r4"/>
</dbReference>
<evidence type="ECO:0000313" key="9">
    <source>
        <dbReference type="Proteomes" id="UP000008467"/>
    </source>
</evidence>
<dbReference type="PANTHER" id="PTHR43133">
    <property type="entry name" value="RNA POLYMERASE ECF-TYPE SIGMA FACTO"/>
    <property type="match status" value="1"/>
</dbReference>
<dbReference type="AlphaFoldDB" id="F2JJH6"/>
<dbReference type="InterPro" id="IPR013324">
    <property type="entry name" value="RNA_pol_sigma_r3/r4-like"/>
</dbReference>
<keyword evidence="2" id="KW-0805">Transcription regulation</keyword>
<feature type="domain" description="RNA polymerase sigma-70 region 2" evidence="6">
    <location>
        <begin position="25"/>
        <end position="93"/>
    </location>
</feature>
<evidence type="ECO:0000259" key="6">
    <source>
        <dbReference type="Pfam" id="PF04542"/>
    </source>
</evidence>
<feature type="domain" description="RNA polymerase sigma-70 region 4" evidence="7">
    <location>
        <begin position="128"/>
        <end position="176"/>
    </location>
</feature>
<dbReference type="eggNOG" id="COG1595">
    <property type="taxonomic scope" value="Bacteria"/>
</dbReference>
<keyword evidence="5" id="KW-0804">Transcription</keyword>
<dbReference type="InterPro" id="IPR036388">
    <property type="entry name" value="WH-like_DNA-bd_sf"/>
</dbReference>
<comment type="similarity">
    <text evidence="1">Belongs to the sigma-70 factor family. ECF subfamily.</text>
</comment>
<dbReference type="EMBL" id="CP002582">
    <property type="protein sequence ID" value="ADZ85571.1"/>
    <property type="molecule type" value="Genomic_DNA"/>
</dbReference>
<dbReference type="InterPro" id="IPR013325">
    <property type="entry name" value="RNA_pol_sigma_r2"/>
</dbReference>
<evidence type="ECO:0000256" key="4">
    <source>
        <dbReference type="ARBA" id="ARBA00023125"/>
    </source>
</evidence>
<dbReference type="HOGENOM" id="CLU_047691_3_4_9"/>
<dbReference type="STRING" id="642492.Clole_3892"/>
<name>F2JJH6_CELLD</name>
<keyword evidence="3" id="KW-0731">Sigma factor</keyword>
<dbReference type="NCBIfam" id="TIGR02937">
    <property type="entry name" value="sigma70-ECF"/>
    <property type="match status" value="1"/>
</dbReference>
<dbReference type="InterPro" id="IPR039425">
    <property type="entry name" value="RNA_pol_sigma-70-like"/>
</dbReference>
<evidence type="ECO:0000256" key="3">
    <source>
        <dbReference type="ARBA" id="ARBA00023082"/>
    </source>
</evidence>
<dbReference type="CDD" id="cd06171">
    <property type="entry name" value="Sigma70_r4"/>
    <property type="match status" value="1"/>
</dbReference>
<dbReference type="InterPro" id="IPR007627">
    <property type="entry name" value="RNA_pol_sigma70_r2"/>
</dbReference>
<dbReference type="Pfam" id="PF04545">
    <property type="entry name" value="Sigma70_r4"/>
    <property type="match status" value="1"/>
</dbReference>
<dbReference type="KEGG" id="cle:Clole_3892"/>
<reference evidence="8 9" key="1">
    <citation type="journal article" date="2011" name="J. Bacteriol.">
        <title>Complete genome sequence of the cellulose-degrading bacterium Cellulosilyticum lentocellum.</title>
        <authorList>
            <consortium name="US DOE Joint Genome Institute"/>
            <person name="Miller D.A."/>
            <person name="Suen G."/>
            <person name="Bruce D."/>
            <person name="Copeland A."/>
            <person name="Cheng J.F."/>
            <person name="Detter C."/>
            <person name="Goodwin L.A."/>
            <person name="Han C.S."/>
            <person name="Hauser L.J."/>
            <person name="Land M.L."/>
            <person name="Lapidus A."/>
            <person name="Lucas S."/>
            <person name="Meincke L."/>
            <person name="Pitluck S."/>
            <person name="Tapia R."/>
            <person name="Teshima H."/>
            <person name="Woyke T."/>
            <person name="Fox B.G."/>
            <person name="Angert E.R."/>
            <person name="Currie C.R."/>
        </authorList>
    </citation>
    <scope>NUCLEOTIDE SEQUENCE [LARGE SCALE GENOMIC DNA]</scope>
    <source>
        <strain evidence="9">ATCC 49066 / DSM 5427 / NCIMB 11756 / RHM5</strain>
    </source>
</reference>
<dbReference type="SUPFAM" id="SSF88659">
    <property type="entry name" value="Sigma3 and sigma4 domains of RNA polymerase sigma factors"/>
    <property type="match status" value="1"/>
</dbReference>
<dbReference type="Gene3D" id="1.10.1740.10">
    <property type="match status" value="1"/>
</dbReference>